<dbReference type="AlphaFoldDB" id="A0A8H5GCH1"/>
<evidence type="ECO:0000313" key="2">
    <source>
        <dbReference type="Proteomes" id="UP000559027"/>
    </source>
</evidence>
<accession>A0A8H5GCH1</accession>
<proteinExistence type="predicted"/>
<organism evidence="1 2">
    <name type="scientific">Leucocoprinus leucothites</name>
    <dbReference type="NCBI Taxonomy" id="201217"/>
    <lineage>
        <taxon>Eukaryota</taxon>
        <taxon>Fungi</taxon>
        <taxon>Dikarya</taxon>
        <taxon>Basidiomycota</taxon>
        <taxon>Agaricomycotina</taxon>
        <taxon>Agaricomycetes</taxon>
        <taxon>Agaricomycetidae</taxon>
        <taxon>Agaricales</taxon>
        <taxon>Agaricineae</taxon>
        <taxon>Agaricaceae</taxon>
        <taxon>Leucocoprinus</taxon>
    </lineage>
</organism>
<dbReference type="Proteomes" id="UP000559027">
    <property type="component" value="Unassembled WGS sequence"/>
</dbReference>
<dbReference type="EMBL" id="JAACJO010000002">
    <property type="protein sequence ID" value="KAF5362427.1"/>
    <property type="molecule type" value="Genomic_DNA"/>
</dbReference>
<gene>
    <name evidence="1" type="ORF">D9756_002753</name>
</gene>
<protein>
    <submittedName>
        <fullName evidence="1">Uncharacterized protein</fullName>
    </submittedName>
</protein>
<name>A0A8H5GCH1_9AGAR</name>
<evidence type="ECO:0000313" key="1">
    <source>
        <dbReference type="EMBL" id="KAF5362427.1"/>
    </source>
</evidence>
<reference evidence="1 2" key="1">
    <citation type="journal article" date="2020" name="ISME J.">
        <title>Uncovering the hidden diversity of litter-decomposition mechanisms in mushroom-forming fungi.</title>
        <authorList>
            <person name="Floudas D."/>
            <person name="Bentzer J."/>
            <person name="Ahren D."/>
            <person name="Johansson T."/>
            <person name="Persson P."/>
            <person name="Tunlid A."/>
        </authorList>
    </citation>
    <scope>NUCLEOTIDE SEQUENCE [LARGE SCALE GENOMIC DNA]</scope>
    <source>
        <strain evidence="1 2">CBS 146.42</strain>
    </source>
</reference>
<keyword evidence="2" id="KW-1185">Reference proteome</keyword>
<sequence>MMILTANSKSASSFSTAGPINPIHALDLLYTRILSDIPAATLPVAQRILGLFIFHNSRDLTAVNLAEFLGLNRASFYSALQRLHSVLIVPSALRAHDMLIQMYHASFSDYLKDPARSGEFAVREGSTQLDAAMKGLQWLNYGGKNLSNRLLPPPT</sequence>
<dbReference type="OrthoDB" id="3262196at2759"/>
<comment type="caution">
    <text evidence="1">The sequence shown here is derived from an EMBL/GenBank/DDBJ whole genome shotgun (WGS) entry which is preliminary data.</text>
</comment>